<accession>W1WL20</accession>
<dbReference type="AlphaFoldDB" id="W1WL20"/>
<feature type="transmembrane region" description="Helical" evidence="1">
    <location>
        <begin position="17"/>
        <end position="37"/>
    </location>
</feature>
<keyword evidence="1" id="KW-1133">Transmembrane helix</keyword>
<feature type="transmembrane region" description="Helical" evidence="1">
    <location>
        <begin position="236"/>
        <end position="261"/>
    </location>
</feature>
<feature type="transmembrane region" description="Helical" evidence="1">
    <location>
        <begin position="199"/>
        <end position="224"/>
    </location>
</feature>
<comment type="caution">
    <text evidence="2">The sequence shown here is derived from an EMBL/GenBank/DDBJ whole genome shotgun (WGS) entry which is preliminary data.</text>
</comment>
<dbReference type="EMBL" id="AZMM01018723">
    <property type="protein sequence ID" value="ETJ17795.1"/>
    <property type="molecule type" value="Genomic_DNA"/>
</dbReference>
<proteinExistence type="predicted"/>
<feature type="transmembrane region" description="Helical" evidence="1">
    <location>
        <begin position="57"/>
        <end position="75"/>
    </location>
</feature>
<keyword evidence="1" id="KW-0472">Membrane</keyword>
<sequence>MSIGMEIKEYFEIANTILRWLSIFVIPLFGIIISKLVDRNNIMNPNKERLGRLFKNILRFIGLVILLDILMFLSISEIFSEVKNINSIKSDLWSAFYIFTAFNVVYAIFLFPLFIKEKKYYEVELTHNNKKMKYIVRDRVEDKDDGKLIYVDEDENKEYEENISDIKKRESRVTFIPHVVALFSINKDALKETKVFPMWLRWSLFIILVGVDTYIAITCLKALYDLWRWDFGKLLIPFRIFLSTFPVVLVLEITVLVVFLYKTWLGKNKLKYHNKKKGDSEMKLNEKEAFRMISLLKNEFRGVRNKTPEIMKDDTLNYQQKKQQLDDIENKCVKNVFRYSEINKDFVYGLSSLLISYKVGTNGREQAYRNFITQYVNGNVEELIQFMNRELLGEYDHAIRRHQVLIEMFMEKRE</sequence>
<feature type="transmembrane region" description="Helical" evidence="1">
    <location>
        <begin position="95"/>
        <end position="115"/>
    </location>
</feature>
<name>W1WL20_9ZZZZ</name>
<gene>
    <name evidence="2" type="ORF">Q604_UNBC18723G0001</name>
</gene>
<keyword evidence="1" id="KW-0812">Transmembrane</keyword>
<reference evidence="2" key="1">
    <citation type="submission" date="2013-12" db="EMBL/GenBank/DDBJ databases">
        <title>A Varibaculum cambriense genome reconstructed from a premature infant gut community with otherwise low bacterial novelty that shifts toward anaerobic metabolism during the third week of life.</title>
        <authorList>
            <person name="Brown C.T."/>
            <person name="Sharon I."/>
            <person name="Thomas B.C."/>
            <person name="Castelle C.J."/>
            <person name="Morowitz M.J."/>
            <person name="Banfield J.F."/>
        </authorList>
    </citation>
    <scope>NUCLEOTIDE SEQUENCE</scope>
</reference>
<evidence type="ECO:0000313" key="2">
    <source>
        <dbReference type="EMBL" id="ETJ17795.1"/>
    </source>
</evidence>
<protein>
    <submittedName>
        <fullName evidence="2">Uncharacterized protein</fullName>
    </submittedName>
</protein>
<organism evidence="2">
    <name type="scientific">human gut metagenome</name>
    <dbReference type="NCBI Taxonomy" id="408170"/>
    <lineage>
        <taxon>unclassified sequences</taxon>
        <taxon>metagenomes</taxon>
        <taxon>organismal metagenomes</taxon>
    </lineage>
</organism>
<evidence type="ECO:0000256" key="1">
    <source>
        <dbReference type="SAM" id="Phobius"/>
    </source>
</evidence>